<organism evidence="4 5">
    <name type="scientific">Aphidius gifuensis</name>
    <name type="common">Parasitoid wasp</name>
    <dbReference type="NCBI Taxonomy" id="684658"/>
    <lineage>
        <taxon>Eukaryota</taxon>
        <taxon>Metazoa</taxon>
        <taxon>Ecdysozoa</taxon>
        <taxon>Arthropoda</taxon>
        <taxon>Hexapoda</taxon>
        <taxon>Insecta</taxon>
        <taxon>Pterygota</taxon>
        <taxon>Neoptera</taxon>
        <taxon>Endopterygota</taxon>
        <taxon>Hymenoptera</taxon>
        <taxon>Apocrita</taxon>
        <taxon>Ichneumonoidea</taxon>
        <taxon>Braconidae</taxon>
        <taxon>Aphidiinae</taxon>
        <taxon>Aphidius</taxon>
    </lineage>
</organism>
<dbReference type="GO" id="GO:0019722">
    <property type="term" value="P:calcium-mediated signaling"/>
    <property type="evidence" value="ECO:0007669"/>
    <property type="project" value="InterPro"/>
</dbReference>
<evidence type="ECO:0000256" key="1">
    <source>
        <dbReference type="ARBA" id="ARBA00022737"/>
    </source>
</evidence>
<dbReference type="InterPro" id="IPR045198">
    <property type="entry name" value="CNBL1-10"/>
</dbReference>
<dbReference type="Proteomes" id="UP000639338">
    <property type="component" value="Unassembled WGS sequence"/>
</dbReference>
<keyword evidence="5" id="KW-1185">Reference proteome</keyword>
<dbReference type="PANTHER" id="PTHR23056">
    <property type="entry name" value="CALCINEURIN B"/>
    <property type="match status" value="1"/>
</dbReference>
<name>A0A834XUL5_APHGI</name>
<sequence length="220" mass="25369">MPRYLPINLLNDASEEIVYIRKNRKLLNDLTKRTHFNINEIEALALVHRAIRKKFGPIARTTFRDVVHAGLDYTENIRHLLVDRVFSAIDVKNVLQLNADQWIEGLSILLCGNLNEKINFAYNVYDLVRTNKIKREQIFPMLRGCLINLGPDEDPDDAVRDFIEIMMKTIDVDRDGKITEQDFTTAVKRDGLLLECMGPVFPSRQAANTFLTTITQPHDF</sequence>
<evidence type="ECO:0000313" key="4">
    <source>
        <dbReference type="EMBL" id="KAF7992783.1"/>
    </source>
</evidence>
<comment type="caution">
    <text evidence="4">The sequence shown here is derived from an EMBL/GenBank/DDBJ whole genome shotgun (WGS) entry which is preliminary data.</text>
</comment>
<gene>
    <name evidence="4" type="ORF">HCN44_005127</name>
</gene>
<evidence type="ECO:0000256" key="2">
    <source>
        <dbReference type="ARBA" id="ARBA00022837"/>
    </source>
</evidence>
<proteinExistence type="predicted"/>
<dbReference type="PANTHER" id="PTHR23056:SF110">
    <property type="entry name" value="CALMODULIN"/>
    <property type="match status" value="1"/>
</dbReference>
<keyword evidence="2" id="KW-0106">Calcium</keyword>
<dbReference type="PRINTS" id="PR00450">
    <property type="entry name" value="RECOVERIN"/>
</dbReference>
<dbReference type="InterPro" id="IPR011992">
    <property type="entry name" value="EF-hand-dom_pair"/>
</dbReference>
<dbReference type="Gene3D" id="1.10.238.10">
    <property type="entry name" value="EF-hand"/>
    <property type="match status" value="1"/>
</dbReference>
<dbReference type="InterPro" id="IPR018247">
    <property type="entry name" value="EF_Hand_1_Ca_BS"/>
</dbReference>
<dbReference type="GO" id="GO:0005509">
    <property type="term" value="F:calcium ion binding"/>
    <property type="evidence" value="ECO:0007669"/>
    <property type="project" value="InterPro"/>
</dbReference>
<evidence type="ECO:0000259" key="3">
    <source>
        <dbReference type="PROSITE" id="PS50222"/>
    </source>
</evidence>
<dbReference type="AlphaFoldDB" id="A0A834XUL5"/>
<reference evidence="4 5" key="1">
    <citation type="submission" date="2020-08" db="EMBL/GenBank/DDBJ databases">
        <title>Aphidius gifuensis genome sequencing and assembly.</title>
        <authorList>
            <person name="Du Z."/>
        </authorList>
    </citation>
    <scope>NUCLEOTIDE SEQUENCE [LARGE SCALE GENOMIC DNA]</scope>
    <source>
        <strain evidence="4">YNYX2018</strain>
        <tissue evidence="4">Adults</tissue>
    </source>
</reference>
<keyword evidence="1" id="KW-0677">Repeat</keyword>
<dbReference type="Pfam" id="PF13499">
    <property type="entry name" value="EF-hand_7"/>
    <property type="match status" value="1"/>
</dbReference>
<dbReference type="EMBL" id="JACMRX010000003">
    <property type="protein sequence ID" value="KAF7992783.1"/>
    <property type="molecule type" value="Genomic_DNA"/>
</dbReference>
<dbReference type="GO" id="GO:0019900">
    <property type="term" value="F:kinase binding"/>
    <property type="evidence" value="ECO:0007669"/>
    <property type="project" value="InterPro"/>
</dbReference>
<dbReference type="InterPro" id="IPR002048">
    <property type="entry name" value="EF_hand_dom"/>
</dbReference>
<evidence type="ECO:0000313" key="5">
    <source>
        <dbReference type="Proteomes" id="UP000639338"/>
    </source>
</evidence>
<dbReference type="PROSITE" id="PS00018">
    <property type="entry name" value="EF_HAND_1"/>
    <property type="match status" value="1"/>
</dbReference>
<dbReference type="PROSITE" id="PS50222">
    <property type="entry name" value="EF_HAND_2"/>
    <property type="match status" value="1"/>
</dbReference>
<protein>
    <recommendedName>
        <fullName evidence="3">EF-hand domain-containing protein</fullName>
    </recommendedName>
</protein>
<accession>A0A834XUL5</accession>
<dbReference type="OrthoDB" id="191686at2759"/>
<feature type="domain" description="EF-hand" evidence="3">
    <location>
        <begin position="158"/>
        <end position="193"/>
    </location>
</feature>
<dbReference type="SUPFAM" id="SSF47473">
    <property type="entry name" value="EF-hand"/>
    <property type="match status" value="1"/>
</dbReference>